<keyword evidence="3" id="KW-1185">Reference proteome</keyword>
<evidence type="ECO:0000313" key="3">
    <source>
        <dbReference type="Proteomes" id="UP000005551"/>
    </source>
</evidence>
<protein>
    <submittedName>
        <fullName evidence="2">GDSL family lipase</fullName>
    </submittedName>
</protein>
<name>I5C9S4_9BACT</name>
<reference evidence="2 3" key="1">
    <citation type="submission" date="2012-05" db="EMBL/GenBank/DDBJ databases">
        <title>Genome sequence of Nitritalea halalkaliphila LW7.</title>
        <authorList>
            <person name="Jangir P.K."/>
            <person name="Singh A."/>
            <person name="Shivaji S."/>
            <person name="Sharma R."/>
        </authorList>
    </citation>
    <scope>NUCLEOTIDE SEQUENCE [LARGE SCALE GENOMIC DNA]</scope>
    <source>
        <strain evidence="2 3">LW7</strain>
    </source>
</reference>
<accession>I5C9S4</accession>
<dbReference type="STRING" id="1189621.A3SI_02421"/>
<feature type="domain" description="SGNH hydrolase-type esterase" evidence="1">
    <location>
        <begin position="43"/>
        <end position="214"/>
    </location>
</feature>
<dbReference type="InterPro" id="IPR051532">
    <property type="entry name" value="Ester_Hydrolysis_Enzymes"/>
</dbReference>
<dbReference type="GO" id="GO:0016788">
    <property type="term" value="F:hydrolase activity, acting on ester bonds"/>
    <property type="evidence" value="ECO:0007669"/>
    <property type="project" value="UniProtKB-ARBA"/>
</dbReference>
<dbReference type="SUPFAM" id="SSF52266">
    <property type="entry name" value="SGNH hydrolase"/>
    <property type="match status" value="1"/>
</dbReference>
<evidence type="ECO:0000259" key="1">
    <source>
        <dbReference type="Pfam" id="PF13472"/>
    </source>
</evidence>
<dbReference type="AlphaFoldDB" id="I5C9S4"/>
<dbReference type="Proteomes" id="UP000005551">
    <property type="component" value="Unassembled WGS sequence"/>
</dbReference>
<dbReference type="Pfam" id="PF13472">
    <property type="entry name" value="Lipase_GDSL_2"/>
    <property type="match status" value="1"/>
</dbReference>
<sequence length="226" mass="25044">MGLLPVLWPLRRQGEALRKRVLRLKPQSEQLVLPGKDWRRVLVIGESTAAGVGASSAETTFAACLHRALDTGYGVVNVGKNGLRAVGLPTLYAKHRLEEERFTAIVLLIGANDCFRLSSPQRYYIHMMEFMQQLRAAHPQTPILLLDLPPVHLFPALAGVLARVMRVQRGLLRATTLKLLRFLPQARFIPYPEAFPPDFFASDGVHPSDAGYAAMAQVCAKQIKAL</sequence>
<dbReference type="InterPro" id="IPR013830">
    <property type="entry name" value="SGNH_hydro"/>
</dbReference>
<dbReference type="Gene3D" id="3.40.50.1110">
    <property type="entry name" value="SGNH hydrolase"/>
    <property type="match status" value="1"/>
</dbReference>
<evidence type="ECO:0000313" key="2">
    <source>
        <dbReference type="EMBL" id="EIM78576.1"/>
    </source>
</evidence>
<proteinExistence type="predicted"/>
<dbReference type="PATRIC" id="fig|1189621.3.peg.507"/>
<dbReference type="EMBL" id="AJYA01000003">
    <property type="protein sequence ID" value="EIM78576.1"/>
    <property type="molecule type" value="Genomic_DNA"/>
</dbReference>
<gene>
    <name evidence="2" type="ORF">A3SI_02421</name>
</gene>
<dbReference type="InterPro" id="IPR036514">
    <property type="entry name" value="SGNH_hydro_sf"/>
</dbReference>
<dbReference type="PANTHER" id="PTHR30383">
    <property type="entry name" value="THIOESTERASE 1/PROTEASE 1/LYSOPHOSPHOLIPASE L1"/>
    <property type="match status" value="1"/>
</dbReference>
<comment type="caution">
    <text evidence="2">The sequence shown here is derived from an EMBL/GenBank/DDBJ whole genome shotgun (WGS) entry which is preliminary data.</text>
</comment>
<organism evidence="2 3">
    <name type="scientific">Nitritalea halalkaliphila LW7</name>
    <dbReference type="NCBI Taxonomy" id="1189621"/>
    <lineage>
        <taxon>Bacteria</taxon>
        <taxon>Pseudomonadati</taxon>
        <taxon>Bacteroidota</taxon>
        <taxon>Cytophagia</taxon>
        <taxon>Cytophagales</taxon>
        <taxon>Cyclobacteriaceae</taxon>
        <taxon>Nitritalea</taxon>
    </lineage>
</organism>
<dbReference type="CDD" id="cd01836">
    <property type="entry name" value="FeeA_FeeB_like"/>
    <property type="match status" value="1"/>
</dbReference>